<evidence type="ECO:0000313" key="2">
    <source>
        <dbReference type="EMBL" id="GIX63062.1"/>
    </source>
</evidence>
<dbReference type="RefSeq" id="XP_067715131.1">
    <property type="nucleotide sequence ID" value="XM_067859030.1"/>
</dbReference>
<feature type="chain" id="PRO_5043517522" evidence="1">
    <location>
        <begin position="21"/>
        <end position="156"/>
    </location>
</feature>
<name>A0AAV4LTI1_BABCB</name>
<gene>
    <name evidence="2" type="ORF">BcabD6B2_24970</name>
</gene>
<proteinExistence type="predicted"/>
<feature type="signal peptide" evidence="1">
    <location>
        <begin position="1"/>
        <end position="20"/>
    </location>
</feature>
<accession>A0AAV4LTI1</accession>
<evidence type="ECO:0000256" key="1">
    <source>
        <dbReference type="SAM" id="SignalP"/>
    </source>
</evidence>
<dbReference type="AlphaFoldDB" id="A0AAV4LTI1"/>
<sequence>MARLWALVVALCALAPAAHAGDTVVDIIKAKKTNEATVLATALQALVKDYKYDNELMAKAYERCEKKENAELVPCLINALHLEKLLSDHKLDVCVYKYIFSTAIQCAMTCFSNYNVNCLEVGFSEHFVTTAQCVGEAVPTFVGCMKSGPYTYRHVK</sequence>
<protein>
    <submittedName>
        <fullName evidence="2">Arginine deiminase</fullName>
    </submittedName>
</protein>
<comment type="caution">
    <text evidence="2">The sequence shown here is derived from an EMBL/GenBank/DDBJ whole genome shotgun (WGS) entry which is preliminary data.</text>
</comment>
<organism evidence="2 3">
    <name type="scientific">Babesia caballi</name>
    <dbReference type="NCBI Taxonomy" id="5871"/>
    <lineage>
        <taxon>Eukaryota</taxon>
        <taxon>Sar</taxon>
        <taxon>Alveolata</taxon>
        <taxon>Apicomplexa</taxon>
        <taxon>Aconoidasida</taxon>
        <taxon>Piroplasmida</taxon>
        <taxon>Babesiidae</taxon>
        <taxon>Babesia</taxon>
    </lineage>
</organism>
<dbReference type="Proteomes" id="UP001497744">
    <property type="component" value="Unassembled WGS sequence"/>
</dbReference>
<keyword evidence="1" id="KW-0732">Signal</keyword>
<keyword evidence="3" id="KW-1185">Reference proteome</keyword>
<reference evidence="2 3" key="1">
    <citation type="submission" date="2021-06" db="EMBL/GenBank/DDBJ databases">
        <title>Genome sequence of Babesia caballi.</title>
        <authorList>
            <person name="Yamagishi J."/>
            <person name="Kidaka T."/>
            <person name="Ochi A."/>
        </authorList>
    </citation>
    <scope>NUCLEOTIDE SEQUENCE [LARGE SCALE GENOMIC DNA]</scope>
    <source>
        <strain evidence="2">USDA-D6B2</strain>
    </source>
</reference>
<dbReference type="GeneID" id="94194543"/>
<dbReference type="EMBL" id="BPLF01000002">
    <property type="protein sequence ID" value="GIX63062.1"/>
    <property type="molecule type" value="Genomic_DNA"/>
</dbReference>
<evidence type="ECO:0000313" key="3">
    <source>
        <dbReference type="Proteomes" id="UP001497744"/>
    </source>
</evidence>